<evidence type="ECO:0000256" key="7">
    <source>
        <dbReference type="ARBA" id="ARBA00022839"/>
    </source>
</evidence>
<keyword evidence="1 9" id="KW-0963">Cytoplasm</keyword>
<dbReference type="SUPFAM" id="SSF56281">
    <property type="entry name" value="Metallo-hydrolase/oxidoreductase"/>
    <property type="match status" value="1"/>
</dbReference>
<comment type="subunit">
    <text evidence="9">Homodimer, may be a subunit of the RNA degradosome.</text>
</comment>
<feature type="domain" description="Metallo-beta-lactamase" evidence="10">
    <location>
        <begin position="27"/>
        <end position="222"/>
    </location>
</feature>
<keyword evidence="7 9" id="KW-0269">Exonuclease</keyword>
<dbReference type="Gene3D" id="3.60.15.10">
    <property type="entry name" value="Ribonuclease Z/Hydroxyacylglutathione hydrolase-like"/>
    <property type="match status" value="1"/>
</dbReference>
<comment type="subcellular location">
    <subcellularLocation>
        <location evidence="9">Cytoplasm</location>
    </subcellularLocation>
</comment>
<dbReference type="InterPro" id="IPR036866">
    <property type="entry name" value="RibonucZ/Hydroxyglut_hydro"/>
</dbReference>
<name>A0ABN6VYA0_9BACT</name>
<keyword evidence="3" id="KW-0479">Metal-binding</keyword>
<evidence type="ECO:0000256" key="5">
    <source>
        <dbReference type="ARBA" id="ARBA00022801"/>
    </source>
</evidence>
<comment type="similarity">
    <text evidence="9">Belongs to the metallo-beta-lactamase superfamily. RNA-metabolizing metallo-beta-lactamase-like family. Bacterial RNase J subfamily.</text>
</comment>
<comment type="function">
    <text evidence="9">An RNase that has 5'-3' exonuclease and possibly endonuclease activity. Involved in maturation of rRNA and in some organisms also mRNA maturation and/or decay.</text>
</comment>
<dbReference type="Pfam" id="PF22505">
    <property type="entry name" value="RNase_J_b_CASP"/>
    <property type="match status" value="1"/>
</dbReference>
<dbReference type="HAMAP" id="MF_01491">
    <property type="entry name" value="RNase_J_bact"/>
    <property type="match status" value="1"/>
</dbReference>
<evidence type="ECO:0000256" key="4">
    <source>
        <dbReference type="ARBA" id="ARBA00022759"/>
    </source>
</evidence>
<keyword evidence="2 9" id="KW-0540">Nuclease</keyword>
<keyword evidence="5 9" id="KW-0378">Hydrolase</keyword>
<dbReference type="EMBL" id="AP027151">
    <property type="protein sequence ID" value="BDV44504.1"/>
    <property type="molecule type" value="Genomic_DNA"/>
</dbReference>
<dbReference type="InterPro" id="IPR055132">
    <property type="entry name" value="RNase_J_b_CASP"/>
</dbReference>
<dbReference type="InterPro" id="IPR030854">
    <property type="entry name" value="RNase_J_bac"/>
</dbReference>
<dbReference type="InterPro" id="IPR001279">
    <property type="entry name" value="Metallo-B-lactamas"/>
</dbReference>
<keyword evidence="9" id="KW-0698">rRNA processing</keyword>
<dbReference type="EC" id="3.1.-.-" evidence="9"/>
<organism evidence="11 12">
    <name type="scientific">Geotalea uraniireducens</name>
    <dbReference type="NCBI Taxonomy" id="351604"/>
    <lineage>
        <taxon>Bacteria</taxon>
        <taxon>Pseudomonadati</taxon>
        <taxon>Thermodesulfobacteriota</taxon>
        <taxon>Desulfuromonadia</taxon>
        <taxon>Geobacterales</taxon>
        <taxon>Geobacteraceae</taxon>
        <taxon>Geotalea</taxon>
    </lineage>
</organism>
<evidence type="ECO:0000256" key="6">
    <source>
        <dbReference type="ARBA" id="ARBA00022833"/>
    </source>
</evidence>
<dbReference type="CDD" id="cd07714">
    <property type="entry name" value="RNaseJ_MBL-fold"/>
    <property type="match status" value="1"/>
</dbReference>
<evidence type="ECO:0000313" key="11">
    <source>
        <dbReference type="EMBL" id="BDV44504.1"/>
    </source>
</evidence>
<accession>A0ABN6VYA0</accession>
<sequence length="562" mass="62624">MPKRMETELIQQPGLRIIPLGGLGEIGLNMTVFEHGNDIIVVDCGLMFPEPHMLGIDLVIPDISYLRERADRLRGIFLTHGHEDHIGALPFVLQELSPPLYGTALTLGFVREKLKEFDLDGLVDMEVVKPRETVTVGDFQVEFLRVSHSIVDGCALAIRTPEGVVIHTGDFKIDQTPVDGELTDLASFARYGAGGVLALLADSTNVEREGYTLSERVVGEAFDEIFPHCPGRIIVAAFSSNIHRVQQAVDAAIRVGRKVLLNGRSMVANVQIARQLGHLRIPDDVLVELRELPRLPREQVCMITTGSQGEPMSALARIAMDDHKQIKLERGDTVILSSRFIPGNEKTISDLINHLYRRGAEVFHEKVSEVHVSGHASQEELKLMLNLVRPRFFIPVHGEYRHLVKHARLAQLVGVPEERCFVAVNGDVISFRDERAAIRETVETGRVFIDGKGIGDVGAVVLKDRKHLSEDGMVVVIIVISRTSGEIVYGPDIVSRGFVFEDESQEFLDETKKIVLDTLAGLSSETLGDWGEVKLEVRRVLRRFFNKTIERRPVILPLILEM</sequence>
<evidence type="ECO:0000256" key="2">
    <source>
        <dbReference type="ARBA" id="ARBA00022722"/>
    </source>
</evidence>
<dbReference type="Pfam" id="PF17770">
    <property type="entry name" value="RNase_J_C"/>
    <property type="match status" value="1"/>
</dbReference>
<keyword evidence="4 9" id="KW-0255">Endonuclease</keyword>
<dbReference type="PROSITE" id="PS01292">
    <property type="entry name" value="UPF0036"/>
    <property type="match status" value="1"/>
</dbReference>
<dbReference type="Pfam" id="PF00753">
    <property type="entry name" value="Lactamase_B"/>
    <property type="match status" value="1"/>
</dbReference>
<dbReference type="Proteomes" id="UP001317705">
    <property type="component" value="Chromosome"/>
</dbReference>
<evidence type="ECO:0000256" key="3">
    <source>
        <dbReference type="ARBA" id="ARBA00022723"/>
    </source>
</evidence>
<dbReference type="InterPro" id="IPR042173">
    <property type="entry name" value="RNase_J_2"/>
</dbReference>
<dbReference type="PANTHER" id="PTHR43694">
    <property type="entry name" value="RIBONUCLEASE J"/>
    <property type="match status" value="1"/>
</dbReference>
<evidence type="ECO:0000256" key="8">
    <source>
        <dbReference type="ARBA" id="ARBA00022884"/>
    </source>
</evidence>
<proteinExistence type="inferred from homology"/>
<evidence type="ECO:0000313" key="12">
    <source>
        <dbReference type="Proteomes" id="UP001317705"/>
    </source>
</evidence>
<dbReference type="Gene3D" id="3.10.20.580">
    <property type="match status" value="1"/>
</dbReference>
<feature type="binding site" evidence="9">
    <location>
        <begin position="371"/>
        <end position="375"/>
    </location>
    <ligand>
        <name>substrate</name>
    </ligand>
</feature>
<dbReference type="PANTHER" id="PTHR43694:SF1">
    <property type="entry name" value="RIBONUCLEASE J"/>
    <property type="match status" value="1"/>
</dbReference>
<dbReference type="PIRSF" id="PIRSF004803">
    <property type="entry name" value="RnjA"/>
    <property type="match status" value="1"/>
</dbReference>
<reference evidence="11 12" key="1">
    <citation type="submission" date="2022-12" db="EMBL/GenBank/DDBJ databases">
        <title>Polyphasic characterization of Geotalea uranireducens NIT-SL11 newly isolated from a complex of sewage sludge and microbially reduced graphene oxide.</title>
        <authorList>
            <person name="Xie L."/>
            <person name="Yoshida N."/>
            <person name="Meng L."/>
        </authorList>
    </citation>
    <scope>NUCLEOTIDE SEQUENCE [LARGE SCALE GENOMIC DNA]</scope>
    <source>
        <strain evidence="11 12">NIT-SL11</strain>
    </source>
</reference>
<gene>
    <name evidence="9 11" type="primary">rnj</name>
    <name evidence="11" type="ORF">GURASL_34270</name>
</gene>
<protein>
    <recommendedName>
        <fullName evidence="9">Ribonuclease J</fullName>
        <shortName evidence="9">RNase J</shortName>
        <ecNumber evidence="9">3.1.-.-</ecNumber>
    </recommendedName>
</protein>
<dbReference type="InterPro" id="IPR001587">
    <property type="entry name" value="RNase_J_CS"/>
</dbReference>
<keyword evidence="8 9" id="KW-0694">RNA-binding</keyword>
<dbReference type="Pfam" id="PF07521">
    <property type="entry name" value="RMMBL"/>
    <property type="match status" value="1"/>
</dbReference>
<dbReference type="InterPro" id="IPR011108">
    <property type="entry name" value="RMMBL"/>
</dbReference>
<dbReference type="NCBIfam" id="TIGR00649">
    <property type="entry name" value="MG423"/>
    <property type="match status" value="1"/>
</dbReference>
<dbReference type="InterPro" id="IPR004613">
    <property type="entry name" value="RNase_J"/>
</dbReference>
<keyword evidence="6" id="KW-0862">Zinc</keyword>
<dbReference type="Gene3D" id="3.40.50.10710">
    <property type="entry name" value="Metallo-hydrolase/oxidoreductase"/>
    <property type="match status" value="1"/>
</dbReference>
<evidence type="ECO:0000259" key="10">
    <source>
        <dbReference type="SMART" id="SM00849"/>
    </source>
</evidence>
<evidence type="ECO:0000256" key="9">
    <source>
        <dbReference type="HAMAP-Rule" id="MF_01491"/>
    </source>
</evidence>
<dbReference type="InterPro" id="IPR041636">
    <property type="entry name" value="RNase_J_C"/>
</dbReference>
<dbReference type="SMART" id="SM00849">
    <property type="entry name" value="Lactamase_B"/>
    <property type="match status" value="1"/>
</dbReference>
<evidence type="ECO:0000256" key="1">
    <source>
        <dbReference type="ARBA" id="ARBA00022490"/>
    </source>
</evidence>
<keyword evidence="12" id="KW-1185">Reference proteome</keyword>